<name>A0AAE9G5X4_9CAUD</name>
<dbReference type="Proteomes" id="UP000831021">
    <property type="component" value="Segment"/>
</dbReference>
<dbReference type="Gene3D" id="2.60.120.260">
    <property type="entry name" value="Galactose-binding domain-like"/>
    <property type="match status" value="3"/>
</dbReference>
<gene>
    <name evidence="1" type="ORF">fado_168</name>
</gene>
<keyword evidence="2" id="KW-1185">Reference proteome</keyword>
<protein>
    <recommendedName>
        <fullName evidence="3">Minor tail protein</fullName>
    </recommendedName>
</protein>
<evidence type="ECO:0008006" key="3">
    <source>
        <dbReference type="Google" id="ProtNLM"/>
    </source>
</evidence>
<sequence>MATSIGRGQLTLTDLNDVIASNVAPENPVEGSLWFNKEDNSLYVYNNGSWILASPELQIGGRNLVINSTFNNGMTDWTNSYEVLTPEDDKPTSSILRIASVGYTSARYAQTWSKEVPMSINPNNTYTLSFDIKIDDLTVLADTDVIFSIRTFAVKGKTSSSDSAWEKTIKKSDIASKITNGKWYRHSVTFQPTASEYIRVSPYLTMNGVVYYREIKLEVGNTATDWTPSPEDVATKLSSITETLGNMANDNIIDYSERQVIKDKLANILGYVITDNISELPTSTANDQATNGKGSFYFVRKNATMSGLPTSNEKYIAVETQYNNLKIYLESMSPKPWDVSETNKGQIIMIDKSTFRDKWLQYYKAEQDLANATADQLKKNVDNVSVGGTNWASNGNFEYDIRKSLWASSYVGDIHEIVDISTEAPPFHYAYHVRQDTNGLAGIFSPSIWKDDSANAMLNKEITISFWLKYQNITQGISAFNAGRFGELIIVGENDNGEKKYLYLKVNFKDVITGSNMTWEKYSSTARIVMPDGATKITGINFKHGIENGTGEFWTTGIKIEIGNKATDWSQCPLDIQARLTDVEFKVTPDGIFTQVSQSQAFNAAMTSKQDLRDYSFENGVSLWKKDKELTTALEGVIQNGQGNFGSNAIQLTGDSSGFYGKMIPINTNHVYKVTFRVKQLVDPTTAGLSKVYAGVAAYDANKQPLVTQTLGLHRYCAVHDQPITVADGWQEYTGTISLEGDDDYSQFITGTKYAVPVFIVNNSGGDGVALVDYCTLEDISEVEALGAEIDTVKQSITPSGITTVISQSDFYNQYLNDLEGKADSSKLGDYATQDQLKEVQDGIGGAINDGIANLNIDQVYATKQELQQTATDFTAKFTATGGLNLIKNSIGYADFDFWTGVDGNMQTIQNTSLDSLGFGSGFYSPVGTTASHAIQEIVVVPDQTYSLGFYMDKTVDNTSSSWAGIDILNEDGSILQFTGIGTNGGTTSGWQSFSYTFTPTTATIKVRITIGGYASATLTGLMLNIGDIPLQWSLATGETYNTNVRLDINGIRVSQLETLSDGTKQEVGYTQITPDEFAGYYDLDGTGNFDKVFYLNGDETVTKKFIATDEISMASLKIVPVTSTNYNGWAFVPKR</sequence>
<evidence type="ECO:0000313" key="2">
    <source>
        <dbReference type="Proteomes" id="UP000831021"/>
    </source>
</evidence>
<organism evidence="1 2">
    <name type="scientific">Bacillus phage FADO</name>
    <dbReference type="NCBI Taxonomy" id="2917160"/>
    <lineage>
        <taxon>Viruses</taxon>
        <taxon>Duplodnaviria</taxon>
        <taxon>Heunggongvirae</taxon>
        <taxon>Uroviricota</taxon>
        <taxon>Caudoviricetes</taxon>
        <taxon>Heleneionescovirinae</taxon>
        <taxon>Zhangjivirus</taxon>
        <taxon>Zhangjivirus fado</taxon>
    </lineage>
</organism>
<dbReference type="EMBL" id="OM236516">
    <property type="protein sequence ID" value="UNY48883.1"/>
    <property type="molecule type" value="Genomic_DNA"/>
</dbReference>
<reference evidence="1 2" key="1">
    <citation type="submission" date="2022-01" db="EMBL/GenBank/DDBJ databases">
        <authorList>
            <person name="Stokar-Avihail A."/>
        </authorList>
    </citation>
    <scope>NUCLEOTIDE SEQUENCE [LARGE SCALE GENOMIC DNA]</scope>
</reference>
<accession>A0AAE9G5X4</accession>
<dbReference type="SUPFAM" id="SSF49785">
    <property type="entry name" value="Galactose-binding domain-like"/>
    <property type="match status" value="1"/>
</dbReference>
<proteinExistence type="predicted"/>
<evidence type="ECO:0000313" key="1">
    <source>
        <dbReference type="EMBL" id="UNY48883.1"/>
    </source>
</evidence>
<dbReference type="InterPro" id="IPR008979">
    <property type="entry name" value="Galactose-bd-like_sf"/>
</dbReference>